<accession>A0A6J4N4A3</accession>
<proteinExistence type="predicted"/>
<protein>
    <submittedName>
        <fullName evidence="2">Uncharacterized protein</fullName>
    </submittedName>
</protein>
<dbReference type="EMBL" id="CADCTR010002883">
    <property type="protein sequence ID" value="CAA9372705.1"/>
    <property type="molecule type" value="Genomic_DNA"/>
</dbReference>
<feature type="non-terminal residue" evidence="2">
    <location>
        <position position="72"/>
    </location>
</feature>
<organism evidence="2">
    <name type="scientific">uncultured Chloroflexia bacterium</name>
    <dbReference type="NCBI Taxonomy" id="1672391"/>
    <lineage>
        <taxon>Bacteria</taxon>
        <taxon>Bacillati</taxon>
        <taxon>Chloroflexota</taxon>
        <taxon>Chloroflexia</taxon>
        <taxon>environmental samples</taxon>
    </lineage>
</organism>
<evidence type="ECO:0000256" key="1">
    <source>
        <dbReference type="SAM" id="MobiDB-lite"/>
    </source>
</evidence>
<name>A0A6J4N4A3_9CHLR</name>
<feature type="compositionally biased region" description="Basic and acidic residues" evidence="1">
    <location>
        <begin position="25"/>
        <end position="59"/>
    </location>
</feature>
<dbReference type="AlphaFoldDB" id="A0A6J4N4A3"/>
<reference evidence="2" key="1">
    <citation type="submission" date="2020-02" db="EMBL/GenBank/DDBJ databases">
        <authorList>
            <person name="Meier V. D."/>
        </authorList>
    </citation>
    <scope>NUCLEOTIDE SEQUENCE</scope>
    <source>
        <strain evidence="2">AVDCRST_MAG93</strain>
    </source>
</reference>
<feature type="non-terminal residue" evidence="2">
    <location>
        <position position="1"/>
    </location>
</feature>
<feature type="region of interest" description="Disordered" evidence="1">
    <location>
        <begin position="1"/>
        <end position="72"/>
    </location>
</feature>
<evidence type="ECO:0000313" key="2">
    <source>
        <dbReference type="EMBL" id="CAA9372705.1"/>
    </source>
</evidence>
<sequence>GSQDAEAAVVLTSLSDVPGPEPSAEEARCRPGARKEGTGGRRDGGHGTRDGEDGRGDRRFGRRAGVGREARV</sequence>
<gene>
    <name evidence="2" type="ORF">AVDCRST_MAG93-8545</name>
</gene>